<proteinExistence type="predicted"/>
<evidence type="ECO:0000313" key="1">
    <source>
        <dbReference type="EMBL" id="MCD7452190.1"/>
    </source>
</evidence>
<comment type="caution">
    <text evidence="1">The sequence shown here is derived from an EMBL/GenBank/DDBJ whole genome shotgun (WGS) entry which is preliminary data.</text>
</comment>
<organism evidence="1 2">
    <name type="scientific">Datura stramonium</name>
    <name type="common">Jimsonweed</name>
    <name type="synonym">Common thornapple</name>
    <dbReference type="NCBI Taxonomy" id="4076"/>
    <lineage>
        <taxon>Eukaryota</taxon>
        <taxon>Viridiplantae</taxon>
        <taxon>Streptophyta</taxon>
        <taxon>Embryophyta</taxon>
        <taxon>Tracheophyta</taxon>
        <taxon>Spermatophyta</taxon>
        <taxon>Magnoliopsida</taxon>
        <taxon>eudicotyledons</taxon>
        <taxon>Gunneridae</taxon>
        <taxon>Pentapetalae</taxon>
        <taxon>asterids</taxon>
        <taxon>lamiids</taxon>
        <taxon>Solanales</taxon>
        <taxon>Solanaceae</taxon>
        <taxon>Solanoideae</taxon>
        <taxon>Datureae</taxon>
        <taxon>Datura</taxon>
    </lineage>
</organism>
<protein>
    <submittedName>
        <fullName evidence="1">Uncharacterized protein</fullName>
    </submittedName>
</protein>
<reference evidence="1 2" key="1">
    <citation type="journal article" date="2021" name="BMC Genomics">
        <title>Datura genome reveals duplications of psychoactive alkaloid biosynthetic genes and high mutation rate following tissue culture.</title>
        <authorList>
            <person name="Rajewski A."/>
            <person name="Carter-House D."/>
            <person name="Stajich J."/>
            <person name="Litt A."/>
        </authorList>
    </citation>
    <scope>NUCLEOTIDE SEQUENCE [LARGE SCALE GENOMIC DNA]</scope>
    <source>
        <strain evidence="1">AR-01</strain>
    </source>
</reference>
<name>A0ABS8RZC4_DATST</name>
<gene>
    <name evidence="1" type="ORF">HAX54_015379</name>
</gene>
<dbReference type="EMBL" id="JACEIK010000198">
    <property type="protein sequence ID" value="MCD7452190.1"/>
    <property type="molecule type" value="Genomic_DNA"/>
</dbReference>
<dbReference type="Proteomes" id="UP000823775">
    <property type="component" value="Unassembled WGS sequence"/>
</dbReference>
<keyword evidence="2" id="KW-1185">Reference proteome</keyword>
<accession>A0ABS8RZC4</accession>
<evidence type="ECO:0000313" key="2">
    <source>
        <dbReference type="Proteomes" id="UP000823775"/>
    </source>
</evidence>
<feature type="non-terminal residue" evidence="1">
    <location>
        <position position="1"/>
    </location>
</feature>
<sequence length="68" mass="7697">TSGPPAKRRWQLVKHRRATDAWKKFGSNRCYLGISLVMICKASSTRRCLAVACCHKSSPAFQLAFRRS</sequence>